<feature type="transmembrane region" description="Helical" evidence="1">
    <location>
        <begin position="184"/>
        <end position="201"/>
    </location>
</feature>
<protein>
    <submittedName>
        <fullName evidence="2">Uncharacterized protein</fullName>
    </submittedName>
</protein>
<sequence>MVLDERSVRAADEARYVGLLAQQLRHGGLREREVERVVADLVDDARRDGGDLAALLGTPAEQADRWVTPPSWSRRLARATLSGLGSAGIIVTVWAGLASDVGWGDPRPVLLIDLLLVVVFFLGPFLTWTIDVPLARRAATRMSAARPSPGVVHVVGVSCVVAAFVLLVVLGSDRQVVLDGVPRWVLVAGGALLAPLAVVVGEPARASVPLRPAVNVRRWRRISSALLGTRP</sequence>
<keyword evidence="3" id="KW-1185">Reference proteome</keyword>
<keyword evidence="1" id="KW-1133">Transmembrane helix</keyword>
<keyword evidence="1" id="KW-0472">Membrane</keyword>
<gene>
    <name evidence="2" type="ORF">KC207_09870</name>
</gene>
<name>A0A941D8N0_9MICO</name>
<feature type="transmembrane region" description="Helical" evidence="1">
    <location>
        <begin position="151"/>
        <end position="172"/>
    </location>
</feature>
<dbReference type="RefSeq" id="WP_211602857.1">
    <property type="nucleotide sequence ID" value="NZ_JAGSNF010000013.1"/>
</dbReference>
<evidence type="ECO:0000256" key="1">
    <source>
        <dbReference type="SAM" id="Phobius"/>
    </source>
</evidence>
<reference evidence="2" key="1">
    <citation type="submission" date="2021-04" db="EMBL/GenBank/DDBJ databases">
        <title>Phycicoccus avicenniae sp. nov., a novel endophytic actinomycetes isolated from branch of Avicennia mariana.</title>
        <authorList>
            <person name="Tuo L."/>
        </authorList>
    </citation>
    <scope>NUCLEOTIDE SEQUENCE</scope>
    <source>
        <strain evidence="2">BSK3Z-2</strain>
    </source>
</reference>
<feature type="transmembrane region" description="Helical" evidence="1">
    <location>
        <begin position="79"/>
        <end position="97"/>
    </location>
</feature>
<keyword evidence="1" id="KW-0812">Transmembrane</keyword>
<evidence type="ECO:0000313" key="3">
    <source>
        <dbReference type="Proteomes" id="UP000677016"/>
    </source>
</evidence>
<comment type="caution">
    <text evidence="2">The sequence shown here is derived from an EMBL/GenBank/DDBJ whole genome shotgun (WGS) entry which is preliminary data.</text>
</comment>
<evidence type="ECO:0000313" key="2">
    <source>
        <dbReference type="EMBL" id="MBR7743596.1"/>
    </source>
</evidence>
<feature type="transmembrane region" description="Helical" evidence="1">
    <location>
        <begin position="109"/>
        <end position="130"/>
    </location>
</feature>
<dbReference type="EMBL" id="JAGSNF010000013">
    <property type="protein sequence ID" value="MBR7743596.1"/>
    <property type="molecule type" value="Genomic_DNA"/>
</dbReference>
<organism evidence="2 3">
    <name type="scientific">Phycicoccus avicenniae</name>
    <dbReference type="NCBI Taxonomy" id="2828860"/>
    <lineage>
        <taxon>Bacteria</taxon>
        <taxon>Bacillati</taxon>
        <taxon>Actinomycetota</taxon>
        <taxon>Actinomycetes</taxon>
        <taxon>Micrococcales</taxon>
        <taxon>Intrasporangiaceae</taxon>
        <taxon>Phycicoccus</taxon>
    </lineage>
</organism>
<accession>A0A941D8N0</accession>
<dbReference type="AlphaFoldDB" id="A0A941D8N0"/>
<proteinExistence type="predicted"/>
<dbReference type="Proteomes" id="UP000677016">
    <property type="component" value="Unassembled WGS sequence"/>
</dbReference>